<dbReference type="AlphaFoldDB" id="A0A1H2YW33"/>
<evidence type="ECO:0000313" key="4">
    <source>
        <dbReference type="Proteomes" id="UP000243778"/>
    </source>
</evidence>
<keyword evidence="2" id="KW-0472">Membrane</keyword>
<dbReference type="Gene3D" id="1.20.1480.30">
    <property type="entry name" value="Designed four-helix bundle protein"/>
    <property type="match status" value="1"/>
</dbReference>
<feature type="transmembrane region" description="Helical" evidence="2">
    <location>
        <begin position="52"/>
        <end position="71"/>
    </location>
</feature>
<feature type="compositionally biased region" description="Acidic residues" evidence="1">
    <location>
        <begin position="1"/>
        <end position="10"/>
    </location>
</feature>
<organism evidence="3 4">
    <name type="scientific">Pseudomonas kuykendallii</name>
    <dbReference type="NCBI Taxonomy" id="1007099"/>
    <lineage>
        <taxon>Bacteria</taxon>
        <taxon>Pseudomonadati</taxon>
        <taxon>Pseudomonadota</taxon>
        <taxon>Gammaproteobacteria</taxon>
        <taxon>Pseudomonadales</taxon>
        <taxon>Pseudomonadaceae</taxon>
        <taxon>Pseudomonas</taxon>
    </lineage>
</organism>
<sequence length="285" mass="31064">MRNDALDELDNVPSLTTSARDRDDFARDVDPEPVRYGNQRPAKAPRSGTGPLWALVLALVIALGGLGWWSYQQISLMEQQLVATQESFARISEEAAGRIQDITGKVVATESNVTSGSEALKLQVKQLQTKLADIGKQQQTLVTQQASQDQRADQLSKDLAALQSSADGRLKSLAGDVETLKGSQGDLGKLTNQVKSLSTQVEQFEPQLKSLSADVQTLKKQNPSQAINSLQQDLLVLRSELDNRPAQAQGGPATAEFDAFRAQMTRNISTLQSQVQNLQQQLNAR</sequence>
<keyword evidence="2" id="KW-0812">Transmembrane</keyword>
<dbReference type="OrthoDB" id="7033272at2"/>
<dbReference type="RefSeq" id="WP_090227523.1">
    <property type="nucleotide sequence ID" value="NZ_FNNU01000003.1"/>
</dbReference>
<gene>
    <name evidence="3" type="ORF">SAMN05216287_2064</name>
</gene>
<dbReference type="EMBL" id="FNNU01000003">
    <property type="protein sequence ID" value="SDX08968.1"/>
    <property type="molecule type" value="Genomic_DNA"/>
</dbReference>
<evidence type="ECO:0008006" key="5">
    <source>
        <dbReference type="Google" id="ProtNLM"/>
    </source>
</evidence>
<keyword evidence="4" id="KW-1185">Reference proteome</keyword>
<evidence type="ECO:0000256" key="1">
    <source>
        <dbReference type="SAM" id="MobiDB-lite"/>
    </source>
</evidence>
<accession>A0A1H2YW33</accession>
<protein>
    <recommendedName>
        <fullName evidence="5">ATPase</fullName>
    </recommendedName>
</protein>
<evidence type="ECO:0000313" key="3">
    <source>
        <dbReference type="EMBL" id="SDX08968.1"/>
    </source>
</evidence>
<proteinExistence type="predicted"/>
<reference evidence="4" key="1">
    <citation type="submission" date="2016-10" db="EMBL/GenBank/DDBJ databases">
        <authorList>
            <person name="Varghese N."/>
            <person name="Submissions S."/>
        </authorList>
    </citation>
    <scope>NUCLEOTIDE SEQUENCE [LARGE SCALE GENOMIC DNA]</scope>
    <source>
        <strain evidence="4">NRRL B-59562</strain>
    </source>
</reference>
<evidence type="ECO:0000256" key="2">
    <source>
        <dbReference type="SAM" id="Phobius"/>
    </source>
</evidence>
<feature type="region of interest" description="Disordered" evidence="1">
    <location>
        <begin position="1"/>
        <end position="47"/>
    </location>
</feature>
<dbReference type="STRING" id="1007099.SAMN05216287_2064"/>
<dbReference type="Proteomes" id="UP000243778">
    <property type="component" value="Unassembled WGS sequence"/>
</dbReference>
<name>A0A1H2YW33_9PSED</name>
<keyword evidence="2" id="KW-1133">Transmembrane helix</keyword>
<feature type="compositionally biased region" description="Basic and acidic residues" evidence="1">
    <location>
        <begin position="19"/>
        <end position="33"/>
    </location>
</feature>